<name>A0A562IHF7_MICOL</name>
<organism evidence="1 2">
    <name type="scientific">Micromonospora olivasterospora</name>
    <dbReference type="NCBI Taxonomy" id="1880"/>
    <lineage>
        <taxon>Bacteria</taxon>
        <taxon>Bacillati</taxon>
        <taxon>Actinomycetota</taxon>
        <taxon>Actinomycetes</taxon>
        <taxon>Micromonosporales</taxon>
        <taxon>Micromonosporaceae</taxon>
        <taxon>Micromonospora</taxon>
    </lineage>
</organism>
<protein>
    <submittedName>
        <fullName evidence="1">Uncharacterized protein</fullName>
    </submittedName>
</protein>
<gene>
    <name evidence="1" type="ORF">JD77_05496</name>
</gene>
<dbReference type="EMBL" id="VLKE01000001">
    <property type="protein sequence ID" value="TWH70471.1"/>
    <property type="molecule type" value="Genomic_DNA"/>
</dbReference>
<dbReference type="Proteomes" id="UP000319825">
    <property type="component" value="Unassembled WGS sequence"/>
</dbReference>
<reference evidence="1 2" key="1">
    <citation type="submission" date="2019-07" db="EMBL/GenBank/DDBJ databases">
        <title>R&amp;d 2014.</title>
        <authorList>
            <person name="Klenk H.-P."/>
        </authorList>
    </citation>
    <scope>NUCLEOTIDE SEQUENCE [LARGE SCALE GENOMIC DNA]</scope>
    <source>
        <strain evidence="1 2">DSM 43868</strain>
    </source>
</reference>
<sequence length="60" mass="6632">MADQRFTDAEFAFLRHARFGELPARVTPDEAVELVETEPCRDRPESAWGEALSQALLAGG</sequence>
<dbReference type="AlphaFoldDB" id="A0A562IHF7"/>
<dbReference type="RefSeq" id="WP_145776739.1">
    <property type="nucleotide sequence ID" value="NZ_BAAATQ010000258.1"/>
</dbReference>
<keyword evidence="2" id="KW-1185">Reference proteome</keyword>
<comment type="caution">
    <text evidence="1">The sequence shown here is derived from an EMBL/GenBank/DDBJ whole genome shotgun (WGS) entry which is preliminary data.</text>
</comment>
<evidence type="ECO:0000313" key="2">
    <source>
        <dbReference type="Proteomes" id="UP000319825"/>
    </source>
</evidence>
<dbReference type="OrthoDB" id="3638127at2"/>
<evidence type="ECO:0000313" key="1">
    <source>
        <dbReference type="EMBL" id="TWH70471.1"/>
    </source>
</evidence>
<proteinExistence type="predicted"/>
<accession>A0A562IHF7</accession>